<comment type="caution">
    <text evidence="1">The sequence shown here is derived from an EMBL/GenBank/DDBJ whole genome shotgun (WGS) entry which is preliminary data.</text>
</comment>
<evidence type="ECO:0000313" key="1">
    <source>
        <dbReference type="EMBL" id="PLW30142.1"/>
    </source>
</evidence>
<dbReference type="EMBL" id="PGCI01000308">
    <property type="protein sequence ID" value="PLW30142.1"/>
    <property type="molecule type" value="Genomic_DNA"/>
</dbReference>
<protein>
    <submittedName>
        <fullName evidence="1">Uncharacterized protein</fullName>
    </submittedName>
</protein>
<gene>
    <name evidence="1" type="ORF">PCASD_24259</name>
</gene>
<name>A0A2N5TXE9_9BASI</name>
<proteinExistence type="predicted"/>
<reference evidence="1 2" key="1">
    <citation type="submission" date="2017-11" db="EMBL/GenBank/DDBJ databases">
        <title>De novo assembly and phasing of dikaryotic genomes from two isolates of Puccinia coronata f. sp. avenae, the causal agent of oat crown rust.</title>
        <authorList>
            <person name="Miller M.E."/>
            <person name="Zhang Y."/>
            <person name="Omidvar V."/>
            <person name="Sperschneider J."/>
            <person name="Schwessinger B."/>
            <person name="Raley C."/>
            <person name="Palmer J.M."/>
            <person name="Garnica D."/>
            <person name="Upadhyaya N."/>
            <person name="Rathjen J."/>
            <person name="Taylor J.M."/>
            <person name="Park R.F."/>
            <person name="Dodds P.N."/>
            <person name="Hirsch C.D."/>
            <person name="Kianian S.F."/>
            <person name="Figueroa M."/>
        </authorList>
    </citation>
    <scope>NUCLEOTIDE SEQUENCE [LARGE SCALE GENOMIC DNA]</scope>
    <source>
        <strain evidence="1">12SD80</strain>
    </source>
</reference>
<organism evidence="1 2">
    <name type="scientific">Puccinia coronata f. sp. avenae</name>
    <dbReference type="NCBI Taxonomy" id="200324"/>
    <lineage>
        <taxon>Eukaryota</taxon>
        <taxon>Fungi</taxon>
        <taxon>Dikarya</taxon>
        <taxon>Basidiomycota</taxon>
        <taxon>Pucciniomycotina</taxon>
        <taxon>Pucciniomycetes</taxon>
        <taxon>Pucciniales</taxon>
        <taxon>Pucciniaceae</taxon>
        <taxon>Puccinia</taxon>
    </lineage>
</organism>
<sequence length="55" mass="6210">MGSDITLRSLHDPDVLCHHKSGCVVPVPRDQLASVFVTLDHFRTTQDEYFAKNLV</sequence>
<dbReference type="Proteomes" id="UP000235392">
    <property type="component" value="Unassembled WGS sequence"/>
</dbReference>
<evidence type="ECO:0000313" key="2">
    <source>
        <dbReference type="Proteomes" id="UP000235392"/>
    </source>
</evidence>
<accession>A0A2N5TXE9</accession>
<dbReference type="AlphaFoldDB" id="A0A2N5TXE9"/>